<reference evidence="1" key="1">
    <citation type="submission" date="2013-07" db="EMBL/GenBank/DDBJ databases">
        <authorList>
            <person name="Geib S."/>
        </authorList>
    </citation>
    <scope>NUCLEOTIDE SEQUENCE</scope>
</reference>
<dbReference type="OrthoDB" id="412814at2759"/>
<sequence length="107" mass="12570">EFEMLDDGMAAEGSALAIWRYQDNKMKKDRKVIPKLELYDSPDIDAWTSGLFKRDAQSLCVCVCVVHYSADVQDFVHTHHICIFKRYLNVCKWVHIYISISIYVFEF</sequence>
<protein>
    <submittedName>
        <fullName evidence="1">Uncharacterized protein</fullName>
    </submittedName>
</protein>
<dbReference type="SUPFAM" id="SSF52949">
    <property type="entry name" value="Macro domain-like"/>
    <property type="match status" value="1"/>
</dbReference>
<dbReference type="EMBL" id="GAMC01002305">
    <property type="protein sequence ID" value="JAC04251.1"/>
    <property type="molecule type" value="mRNA"/>
</dbReference>
<accession>W8BSB5</accession>
<reference evidence="1" key="2">
    <citation type="journal article" date="2014" name="BMC Genomics">
        <title>A genomic perspective to assessing quality of mass-reared SIT flies used in Mediterranean fruit fly (Ceratitis capitata) eradication in California.</title>
        <authorList>
            <person name="Calla B."/>
            <person name="Hall B."/>
            <person name="Hou S."/>
            <person name="Geib S.M."/>
        </authorList>
    </citation>
    <scope>NUCLEOTIDE SEQUENCE</scope>
</reference>
<proteinExistence type="evidence at transcript level"/>
<evidence type="ECO:0000313" key="1">
    <source>
        <dbReference type="EMBL" id="JAC04251.1"/>
    </source>
</evidence>
<dbReference type="AlphaFoldDB" id="W8BSB5"/>
<dbReference type="InterPro" id="IPR043472">
    <property type="entry name" value="Macro_dom-like"/>
</dbReference>
<organism evidence="1">
    <name type="scientific">Ceratitis capitata</name>
    <name type="common">Mediterranean fruit fly</name>
    <name type="synonym">Tephritis capitata</name>
    <dbReference type="NCBI Taxonomy" id="7213"/>
    <lineage>
        <taxon>Eukaryota</taxon>
        <taxon>Metazoa</taxon>
        <taxon>Ecdysozoa</taxon>
        <taxon>Arthropoda</taxon>
        <taxon>Hexapoda</taxon>
        <taxon>Insecta</taxon>
        <taxon>Pterygota</taxon>
        <taxon>Neoptera</taxon>
        <taxon>Endopterygota</taxon>
        <taxon>Diptera</taxon>
        <taxon>Brachycera</taxon>
        <taxon>Muscomorpha</taxon>
        <taxon>Tephritoidea</taxon>
        <taxon>Tephritidae</taxon>
        <taxon>Ceratitis</taxon>
        <taxon>Ceratitis</taxon>
    </lineage>
</organism>
<feature type="non-terminal residue" evidence="1">
    <location>
        <position position="1"/>
    </location>
</feature>
<name>W8BSB5_CERCA</name>
<dbReference type="Gene3D" id="3.40.220.10">
    <property type="entry name" value="Leucine Aminopeptidase, subunit E, domain 1"/>
    <property type="match status" value="1"/>
</dbReference>